<organism evidence="3 4">
    <name type="scientific">Litoribrevibacter albus</name>
    <dbReference type="NCBI Taxonomy" id="1473156"/>
    <lineage>
        <taxon>Bacteria</taxon>
        <taxon>Pseudomonadati</taxon>
        <taxon>Pseudomonadota</taxon>
        <taxon>Gammaproteobacteria</taxon>
        <taxon>Oceanospirillales</taxon>
        <taxon>Oceanospirillaceae</taxon>
        <taxon>Litoribrevibacter</taxon>
    </lineage>
</organism>
<evidence type="ECO:0000256" key="1">
    <source>
        <dbReference type="SAM" id="MobiDB-lite"/>
    </source>
</evidence>
<dbReference type="GO" id="GO:0030428">
    <property type="term" value="C:cell septum"/>
    <property type="evidence" value="ECO:0007669"/>
    <property type="project" value="TreeGrafter"/>
</dbReference>
<dbReference type="InterPro" id="IPR036680">
    <property type="entry name" value="SPOR-like_sf"/>
</dbReference>
<reference evidence="3" key="1">
    <citation type="journal article" date="2014" name="Int. J. Syst. Evol. Microbiol.">
        <title>Complete genome sequence of Corynebacterium casei LMG S-19264T (=DSM 44701T), isolated from a smear-ripened cheese.</title>
        <authorList>
            <consortium name="US DOE Joint Genome Institute (JGI-PGF)"/>
            <person name="Walter F."/>
            <person name="Albersmeier A."/>
            <person name="Kalinowski J."/>
            <person name="Ruckert C."/>
        </authorList>
    </citation>
    <scope>NUCLEOTIDE SEQUENCE</scope>
    <source>
        <strain evidence="3">NBRC 110071</strain>
    </source>
</reference>
<dbReference type="PROSITE" id="PS51724">
    <property type="entry name" value="SPOR"/>
    <property type="match status" value="1"/>
</dbReference>
<feature type="compositionally biased region" description="Pro residues" evidence="1">
    <location>
        <begin position="73"/>
        <end position="86"/>
    </location>
</feature>
<proteinExistence type="predicted"/>
<dbReference type="Pfam" id="PF05036">
    <property type="entry name" value="SPOR"/>
    <property type="match status" value="1"/>
</dbReference>
<feature type="compositionally biased region" description="Basic and acidic residues" evidence="1">
    <location>
        <begin position="108"/>
        <end position="117"/>
    </location>
</feature>
<comment type="caution">
    <text evidence="3">The sequence shown here is derived from an EMBL/GenBank/DDBJ whole genome shotgun (WGS) entry which is preliminary data.</text>
</comment>
<feature type="region of interest" description="Disordered" evidence="1">
    <location>
        <begin position="66"/>
        <end position="91"/>
    </location>
</feature>
<dbReference type="InterPro" id="IPR007730">
    <property type="entry name" value="SPOR-like_dom"/>
</dbReference>
<feature type="region of interest" description="Disordered" evidence="1">
    <location>
        <begin position="1"/>
        <end position="29"/>
    </location>
</feature>
<dbReference type="EMBL" id="BSNM01000011">
    <property type="protein sequence ID" value="GLQ30931.1"/>
    <property type="molecule type" value="Genomic_DNA"/>
</dbReference>
<accession>A0AA37S9L7</accession>
<dbReference type="Proteomes" id="UP001161389">
    <property type="component" value="Unassembled WGS sequence"/>
</dbReference>
<keyword evidence="4" id="KW-1185">Reference proteome</keyword>
<feature type="compositionally biased region" description="Polar residues" evidence="1">
    <location>
        <begin position="119"/>
        <end position="128"/>
    </location>
</feature>
<feature type="region of interest" description="Disordered" evidence="1">
    <location>
        <begin position="108"/>
        <end position="133"/>
    </location>
</feature>
<dbReference type="Gene3D" id="3.30.70.1070">
    <property type="entry name" value="Sporulation related repeat"/>
    <property type="match status" value="1"/>
</dbReference>
<evidence type="ECO:0000259" key="2">
    <source>
        <dbReference type="PROSITE" id="PS51724"/>
    </source>
</evidence>
<evidence type="ECO:0000313" key="4">
    <source>
        <dbReference type="Proteomes" id="UP001161389"/>
    </source>
</evidence>
<dbReference type="RefSeq" id="WP_284380365.1">
    <property type="nucleotide sequence ID" value="NZ_BSNM01000011.1"/>
</dbReference>
<dbReference type="AlphaFoldDB" id="A0AA37S9L7"/>
<dbReference type="InterPro" id="IPR052521">
    <property type="entry name" value="Cell_div_SPOR-domain"/>
</dbReference>
<dbReference type="GO" id="GO:0032153">
    <property type="term" value="C:cell division site"/>
    <property type="evidence" value="ECO:0007669"/>
    <property type="project" value="TreeGrafter"/>
</dbReference>
<reference evidence="3" key="2">
    <citation type="submission" date="2023-01" db="EMBL/GenBank/DDBJ databases">
        <title>Draft genome sequence of Litoribrevibacter albus strain NBRC 110071.</title>
        <authorList>
            <person name="Sun Q."/>
            <person name="Mori K."/>
        </authorList>
    </citation>
    <scope>NUCLEOTIDE SEQUENCE</scope>
    <source>
        <strain evidence="3">NBRC 110071</strain>
    </source>
</reference>
<feature type="domain" description="SPOR" evidence="2">
    <location>
        <begin position="137"/>
        <end position="217"/>
    </location>
</feature>
<sequence>MKDNPNGSKSEAASKTQKAASAQRSETDSPELIKYRLLGAVVTFVLLALFGPEVLDGSGRVQTSSIIEIPDRPQVPEPSILKPPAPKGTGFDEQSIAKAQQKLLEERPAIQPKEKPQLQEANVPSSPSLPRKAPELAQNKPAWTLQLATFSQPKNAYALRERLTKAGFNTYSRLLKDSSGQTKYQVFVGPELSKERLLAVKNQIAKKMKLNDGIIKPYRP</sequence>
<dbReference type="GO" id="GO:0032506">
    <property type="term" value="P:cytokinetic process"/>
    <property type="evidence" value="ECO:0007669"/>
    <property type="project" value="TreeGrafter"/>
</dbReference>
<dbReference type="SUPFAM" id="SSF110997">
    <property type="entry name" value="Sporulation related repeat"/>
    <property type="match status" value="1"/>
</dbReference>
<dbReference type="PANTHER" id="PTHR38687:SF1">
    <property type="entry name" value="CELL DIVISION PROTEIN DEDD"/>
    <property type="match status" value="1"/>
</dbReference>
<evidence type="ECO:0000313" key="3">
    <source>
        <dbReference type="EMBL" id="GLQ30931.1"/>
    </source>
</evidence>
<dbReference type="PANTHER" id="PTHR38687">
    <property type="entry name" value="CELL DIVISION PROTEIN DEDD-RELATED"/>
    <property type="match status" value="1"/>
</dbReference>
<gene>
    <name evidence="3" type="primary">dedD</name>
    <name evidence="3" type="ORF">GCM10007876_14100</name>
</gene>
<dbReference type="GO" id="GO:0042834">
    <property type="term" value="F:peptidoglycan binding"/>
    <property type="evidence" value="ECO:0007669"/>
    <property type="project" value="InterPro"/>
</dbReference>
<feature type="compositionally biased region" description="Low complexity" evidence="1">
    <location>
        <begin position="8"/>
        <end position="24"/>
    </location>
</feature>
<name>A0AA37S9L7_9GAMM</name>
<protein>
    <submittedName>
        <fullName evidence="3">Sporulation protein</fullName>
    </submittedName>
</protein>